<dbReference type="Pfam" id="PF23320">
    <property type="entry name" value="Zn_SUZ12"/>
    <property type="match status" value="1"/>
</dbReference>
<dbReference type="InterPro" id="IPR019135">
    <property type="entry name" value="Polycomb_protein_VEFS-Box"/>
</dbReference>
<comment type="caution">
    <text evidence="11">The sequence shown here is derived from an EMBL/GenBank/DDBJ whole genome shotgun (WGS) entry which is preliminary data.</text>
</comment>
<sequence length="630" mass="72481">MEINEISETNFYYRKTFRVDGMLTKVEKTKGEHDLQSLSAHLQLTFTGFFHKNDKPLQNSENEQSSVNLEVLLVKVCHKKRKDVSCPIRQVPTGKKQVPLNPDLNQMKPGNFPSLAVSSNEFEPSNSHMVKSYSLLFRVTRPGRREFNGMINGETNENIDVNEELPARRKRNSSNREDGEKTFVAQMTVFDKNRRLQLLDGEYEVAMQEMEECPISKKRATWETILDGKRLPPFETFSQGPTLQFTLRWSGEANDKPAAPTARPLSTRNSESLPQENKPSSVKPAQTIAVKETLASDLQTRKERDVSNEPRQKLRIFYQFLYNNNTRQQTEARDDLHCPWCTLNCRKLYSLLKHLKLCHSRFIFNYVYHPKGARIDVSINECYDGSYAGNPQDIHRQPGFAFSRNGPVKRTPITHILVCRPKRTKASMSEFLESEDGEVEQQRTYSSGHNRLYFHSDTCLPLRPQEMEVDSEDEKDPEWLREKTITEWTTLPGPDSGGLVDFNTDHPASIQKKIMFIADNQMNHACMLFVENYGHKIIKKNLCRNFMLHLVSMHDFNLISIMSIDKAVTKLREMQQKLEKGESPATTSAEEFSEEQTGTANGCSEANTRERSSEMDSTSCLTKQNRKQKI</sequence>
<evidence type="ECO:0000256" key="7">
    <source>
        <dbReference type="ARBA" id="ARBA00023163"/>
    </source>
</evidence>
<feature type="region of interest" description="Disordered" evidence="8">
    <location>
        <begin position="253"/>
        <end position="286"/>
    </location>
</feature>
<dbReference type="CDD" id="cd21740">
    <property type="entry name" value="C2_II_SUZ12"/>
    <property type="match status" value="1"/>
</dbReference>
<feature type="region of interest" description="Disordered" evidence="8">
    <location>
        <begin position="575"/>
        <end position="630"/>
    </location>
</feature>
<dbReference type="PANTHER" id="PTHR22597">
    <property type="entry name" value="POLYCOMB GROUP PROTEIN"/>
    <property type="match status" value="1"/>
</dbReference>
<evidence type="ECO:0000313" key="12">
    <source>
        <dbReference type="Proteomes" id="UP000826234"/>
    </source>
</evidence>
<evidence type="ECO:0000256" key="3">
    <source>
        <dbReference type="ARBA" id="ARBA00022771"/>
    </source>
</evidence>
<feature type="compositionally biased region" description="Polar residues" evidence="8">
    <location>
        <begin position="584"/>
        <end position="606"/>
    </location>
</feature>
<evidence type="ECO:0000256" key="5">
    <source>
        <dbReference type="ARBA" id="ARBA00022853"/>
    </source>
</evidence>
<keyword evidence="3" id="KW-0863">Zinc-finger</keyword>
<protein>
    <recommendedName>
        <fullName evidence="13">Polycomb protein SUZ12</fullName>
    </recommendedName>
</protein>
<evidence type="ECO:0000313" key="11">
    <source>
        <dbReference type="EMBL" id="KAH0629233.1"/>
    </source>
</evidence>
<feature type="compositionally biased region" description="Polar residues" evidence="8">
    <location>
        <begin position="264"/>
        <end position="284"/>
    </location>
</feature>
<feature type="domain" description="Polycomb protein VEFS-Box" evidence="9">
    <location>
        <begin position="441"/>
        <end position="562"/>
    </location>
</feature>
<name>A0ABQ7THX9_PHRPL</name>
<organism evidence="11 12">
    <name type="scientific">Phrynosoma platyrhinos</name>
    <name type="common">Desert horned lizard</name>
    <dbReference type="NCBI Taxonomy" id="52577"/>
    <lineage>
        <taxon>Eukaryota</taxon>
        <taxon>Metazoa</taxon>
        <taxon>Chordata</taxon>
        <taxon>Craniata</taxon>
        <taxon>Vertebrata</taxon>
        <taxon>Euteleostomi</taxon>
        <taxon>Lepidosauria</taxon>
        <taxon>Squamata</taxon>
        <taxon>Bifurcata</taxon>
        <taxon>Unidentata</taxon>
        <taxon>Episquamata</taxon>
        <taxon>Toxicofera</taxon>
        <taxon>Iguania</taxon>
        <taxon>Phrynosomatidae</taxon>
        <taxon>Phrynosomatinae</taxon>
        <taxon>Phrynosoma</taxon>
    </lineage>
</organism>
<evidence type="ECO:0000256" key="4">
    <source>
        <dbReference type="ARBA" id="ARBA00022833"/>
    </source>
</evidence>
<keyword evidence="2" id="KW-0479">Metal-binding</keyword>
<accession>A0ABQ7THX9</accession>
<dbReference type="PANTHER" id="PTHR22597:SF0">
    <property type="entry name" value="POLYCOMB PROTEIN SUZ12"/>
    <property type="match status" value="1"/>
</dbReference>
<evidence type="ECO:0008006" key="13">
    <source>
        <dbReference type="Google" id="ProtNLM"/>
    </source>
</evidence>
<comment type="similarity">
    <text evidence="1">Belongs to the VEFS (VRN2-EMF2-FIS2-SU(Z)12) family.</text>
</comment>
<dbReference type="Pfam" id="PF09733">
    <property type="entry name" value="VEFS-Box"/>
    <property type="match status" value="1"/>
</dbReference>
<evidence type="ECO:0000256" key="8">
    <source>
        <dbReference type="SAM" id="MobiDB-lite"/>
    </source>
</evidence>
<dbReference type="EMBL" id="JAIPUX010000439">
    <property type="protein sequence ID" value="KAH0629233.1"/>
    <property type="molecule type" value="Genomic_DNA"/>
</dbReference>
<gene>
    <name evidence="11" type="ORF">JD844_011163</name>
</gene>
<dbReference type="Proteomes" id="UP000826234">
    <property type="component" value="Unassembled WGS sequence"/>
</dbReference>
<feature type="domain" description="Polycomb protein SUZ12-like zinc finger" evidence="10">
    <location>
        <begin position="315"/>
        <end position="382"/>
    </location>
</feature>
<keyword evidence="12" id="KW-1185">Reference proteome</keyword>
<evidence type="ECO:0000259" key="9">
    <source>
        <dbReference type="Pfam" id="PF09733"/>
    </source>
</evidence>
<evidence type="ECO:0000256" key="6">
    <source>
        <dbReference type="ARBA" id="ARBA00023015"/>
    </source>
</evidence>
<keyword evidence="5" id="KW-0156">Chromatin regulator</keyword>
<proteinExistence type="inferred from homology"/>
<evidence type="ECO:0000259" key="10">
    <source>
        <dbReference type="Pfam" id="PF23320"/>
    </source>
</evidence>
<keyword evidence="6" id="KW-0805">Transcription regulation</keyword>
<evidence type="ECO:0000256" key="2">
    <source>
        <dbReference type="ARBA" id="ARBA00022723"/>
    </source>
</evidence>
<keyword evidence="7" id="KW-0804">Transcription</keyword>
<dbReference type="InterPro" id="IPR057540">
    <property type="entry name" value="Znf_SUZ12"/>
</dbReference>
<dbReference type="CDD" id="cd21551">
    <property type="entry name" value="VEFS-box_SUZ12"/>
    <property type="match status" value="1"/>
</dbReference>
<reference evidence="11 12" key="1">
    <citation type="journal article" date="2022" name="Gigascience">
        <title>A chromosome-level genome assembly and annotation of the desert horned lizard, Phrynosoma platyrhinos, provides insight into chromosomal rearrangements among reptiles.</title>
        <authorList>
            <person name="Koochekian N."/>
            <person name="Ascanio A."/>
            <person name="Farleigh K."/>
            <person name="Card D.C."/>
            <person name="Schield D.R."/>
            <person name="Castoe T.A."/>
            <person name="Jezkova T."/>
        </authorList>
    </citation>
    <scope>NUCLEOTIDE SEQUENCE [LARGE SCALE GENOMIC DNA]</scope>
    <source>
        <strain evidence="11">NK-2021</strain>
    </source>
</reference>
<keyword evidence="4" id="KW-0862">Zinc</keyword>
<dbReference type="CDD" id="cd21750">
    <property type="entry name" value="ZnB-Zn_SUZ12"/>
    <property type="match status" value="1"/>
</dbReference>
<evidence type="ECO:0000256" key="1">
    <source>
        <dbReference type="ARBA" id="ARBA00007416"/>
    </source>
</evidence>